<protein>
    <submittedName>
        <fullName evidence="1">Uncharacterized protein</fullName>
    </submittedName>
</protein>
<proteinExistence type="predicted"/>
<gene>
    <name evidence="1" type="ORF">Tco_1055476</name>
</gene>
<evidence type="ECO:0000313" key="2">
    <source>
        <dbReference type="Proteomes" id="UP001151760"/>
    </source>
</evidence>
<reference evidence="1" key="2">
    <citation type="submission" date="2022-01" db="EMBL/GenBank/DDBJ databases">
        <authorList>
            <person name="Yamashiro T."/>
            <person name="Shiraishi A."/>
            <person name="Satake H."/>
            <person name="Nakayama K."/>
        </authorList>
    </citation>
    <scope>NUCLEOTIDE SEQUENCE</scope>
</reference>
<comment type="caution">
    <text evidence="1">The sequence shown here is derived from an EMBL/GenBank/DDBJ whole genome shotgun (WGS) entry which is preliminary data.</text>
</comment>
<organism evidence="1 2">
    <name type="scientific">Tanacetum coccineum</name>
    <dbReference type="NCBI Taxonomy" id="301880"/>
    <lineage>
        <taxon>Eukaryota</taxon>
        <taxon>Viridiplantae</taxon>
        <taxon>Streptophyta</taxon>
        <taxon>Embryophyta</taxon>
        <taxon>Tracheophyta</taxon>
        <taxon>Spermatophyta</taxon>
        <taxon>Magnoliopsida</taxon>
        <taxon>eudicotyledons</taxon>
        <taxon>Gunneridae</taxon>
        <taxon>Pentapetalae</taxon>
        <taxon>asterids</taxon>
        <taxon>campanulids</taxon>
        <taxon>Asterales</taxon>
        <taxon>Asteraceae</taxon>
        <taxon>Asteroideae</taxon>
        <taxon>Anthemideae</taxon>
        <taxon>Anthemidinae</taxon>
        <taxon>Tanacetum</taxon>
    </lineage>
</organism>
<dbReference type="EMBL" id="BQNB010019056">
    <property type="protein sequence ID" value="GJT81134.1"/>
    <property type="molecule type" value="Genomic_DNA"/>
</dbReference>
<keyword evidence="2" id="KW-1185">Reference proteome</keyword>
<dbReference type="Proteomes" id="UP001151760">
    <property type="component" value="Unassembled WGS sequence"/>
</dbReference>
<accession>A0ABQ5H112</accession>
<reference evidence="1" key="1">
    <citation type="journal article" date="2022" name="Int. J. Mol. Sci.">
        <title>Draft Genome of Tanacetum Coccineum: Genomic Comparison of Closely Related Tanacetum-Family Plants.</title>
        <authorList>
            <person name="Yamashiro T."/>
            <person name="Shiraishi A."/>
            <person name="Nakayama K."/>
            <person name="Satake H."/>
        </authorList>
    </citation>
    <scope>NUCLEOTIDE SEQUENCE</scope>
</reference>
<evidence type="ECO:0000313" key="1">
    <source>
        <dbReference type="EMBL" id="GJT81134.1"/>
    </source>
</evidence>
<sequence>MDWYTKNTLWVYWMRGDDEVVLSNKEVSDLNDENNHEEHEIAEIFRIQTNLFNFKTPTCKAFKEFNYLFQINPDVLTKDIVGFKTYEEYKDDWIYEWNENVPWVHENHRQMMEHGKNQLTLNIIVNQFNLRVDIRNGQLVAEEMMDLVMVGTFLEHIEFLVGTKRLLDNLRVTAAQYIQMVDYALWEVIENGNTTPKTILVEGVEKVIPPTTAEEKAQRRLELQARSTLLIGIPNEHQLKFNFLKDAKSLLQAIEKRIRGNADTKKT</sequence>
<name>A0ABQ5H112_9ASTR</name>